<dbReference type="GO" id="GO:0005829">
    <property type="term" value="C:cytosol"/>
    <property type="evidence" value="ECO:0007669"/>
    <property type="project" value="TreeGrafter"/>
</dbReference>
<feature type="binding site" evidence="14">
    <location>
        <begin position="26"/>
        <end position="33"/>
    </location>
    <ligand>
        <name>ATP</name>
        <dbReference type="ChEBI" id="CHEBI:30616"/>
    </ligand>
</feature>
<keyword evidence="7 14" id="KW-0067">ATP-binding</keyword>
<evidence type="ECO:0000256" key="2">
    <source>
        <dbReference type="ARBA" id="ARBA00022741"/>
    </source>
</evidence>
<dbReference type="InterPro" id="IPR014017">
    <property type="entry name" value="DNA_helicase_UvrD-like_C"/>
</dbReference>
<dbReference type="PROSITE" id="PS51217">
    <property type="entry name" value="UVRD_HELICASE_CTER"/>
    <property type="match status" value="1"/>
</dbReference>
<dbReference type="Pfam" id="PF00580">
    <property type="entry name" value="UvrD-helicase"/>
    <property type="match status" value="1"/>
</dbReference>
<evidence type="ECO:0000256" key="4">
    <source>
        <dbReference type="ARBA" id="ARBA00022801"/>
    </source>
</evidence>
<dbReference type="Gene3D" id="3.90.320.10">
    <property type="match status" value="1"/>
</dbReference>
<evidence type="ECO:0000256" key="1">
    <source>
        <dbReference type="ARBA" id="ARBA00022722"/>
    </source>
</evidence>
<gene>
    <name evidence="17" type="ORF">HSACCH_00828</name>
</gene>
<evidence type="ECO:0000256" key="6">
    <source>
        <dbReference type="ARBA" id="ARBA00022839"/>
    </source>
</evidence>
<dbReference type="SUPFAM" id="SSF52980">
    <property type="entry name" value="Restriction endonuclease-like"/>
    <property type="match status" value="1"/>
</dbReference>
<dbReference type="Pfam" id="PF12705">
    <property type="entry name" value="PDDEXK_1"/>
    <property type="match status" value="1"/>
</dbReference>
<feature type="domain" description="UvrD-like helicase C-terminal" evidence="16">
    <location>
        <begin position="466"/>
        <end position="737"/>
    </location>
</feature>
<keyword evidence="9" id="KW-0234">DNA repair</keyword>
<dbReference type="OrthoDB" id="9810135at2"/>
<keyword evidence="5 14" id="KW-0347">Helicase</keyword>
<dbReference type="EC" id="5.6.2.4" evidence="12"/>
<feature type="domain" description="UvrD-like helicase ATP-binding" evidence="15">
    <location>
        <begin position="5"/>
        <end position="439"/>
    </location>
</feature>
<dbReference type="Pfam" id="PF13361">
    <property type="entry name" value="UvrD_C"/>
    <property type="match status" value="1"/>
</dbReference>
<evidence type="ECO:0000256" key="9">
    <source>
        <dbReference type="ARBA" id="ARBA00023204"/>
    </source>
</evidence>
<evidence type="ECO:0000256" key="12">
    <source>
        <dbReference type="ARBA" id="ARBA00034808"/>
    </source>
</evidence>
<accession>M5DZV7</accession>
<evidence type="ECO:0000259" key="16">
    <source>
        <dbReference type="PROSITE" id="PS51217"/>
    </source>
</evidence>
<dbReference type="InterPro" id="IPR011335">
    <property type="entry name" value="Restrct_endonuc-II-like"/>
</dbReference>
<dbReference type="RefSeq" id="WP_005488081.1">
    <property type="nucleotide sequence ID" value="NZ_CAUI01000005.1"/>
</dbReference>
<evidence type="ECO:0000256" key="5">
    <source>
        <dbReference type="ARBA" id="ARBA00022806"/>
    </source>
</evidence>
<dbReference type="GO" id="GO:0003677">
    <property type="term" value="F:DNA binding"/>
    <property type="evidence" value="ECO:0007669"/>
    <property type="project" value="UniProtKB-KW"/>
</dbReference>
<comment type="catalytic activity">
    <reaction evidence="11">
        <text>Couples ATP hydrolysis with the unwinding of duplex DNA by translocating in the 3'-5' direction.</text>
        <dbReference type="EC" id="5.6.2.4"/>
    </reaction>
</comment>
<keyword evidence="10" id="KW-0413">Isomerase</keyword>
<dbReference type="FunCoup" id="M5DZV7">
    <property type="interactions" value="16"/>
</dbReference>
<dbReference type="GO" id="GO:0005524">
    <property type="term" value="F:ATP binding"/>
    <property type="evidence" value="ECO:0007669"/>
    <property type="project" value="UniProtKB-UniRule"/>
</dbReference>
<keyword evidence="1" id="KW-0540">Nuclease</keyword>
<sequence>MNKILEDQAARDAIENDLMSNFLVEAGAGSGKTYSLVKRFISLVKNGESEGKIAIITFTRKAAAELKLRIQIKLESELNNQELGSAEAENIKEALSNFSSYYIGTIHAFAARILRERPIEAAVDPDFQELSGREEKELNRRSYQLYLNQLRLNQPEKLEKLEEIGIDPHSLKDYFVDLTQYPDVEFQTASNDKPDFDLAVNEIKELIKKAKIFMPDQEPEKGYDKAQKRILKAENIIKYNNLKDNKLKKAELLSVFDNKTDVTLNRWQDKKQAKIFRDQILVKLREEYIEPALKDWNLYRHRIILSFLQQGIDHFRSQKLAEGKLSFHDLLHITAKTLKNNPELRKYFKKKYSTIMVDEFQDTDPLQAEIIFYLTAENIEERIYQKLRPEAGSLFVVGDPKQSIYRFRRADINIYNQVKKQIKESGGEVLKLYSNFRTVPELTEYLSDVFKDIFVNEESLNQEIYAPLVSVRDQSSFQLKGIKTLTVAADYSKKDEIRAKDAAHIADFIEAVVENKFKLSRAEASKKDEKADYSDFMIILRYKEGIQEYIKALKDRGIPVDVTGGSTFERSAVELRDLHKVLKVVNQPEPAYLVGALKTIYFAFDDQEFFECRKAGANFELFKDEELGIKRYDQSLEKLKKYYHWKKEYSAAVVLEKIIEDLGIFPFVFTQELAGNRASSILYFLEAVKAEEAESYFSFKLLLSRLEEFFEDGIEEELDLEPTADAVRILNLHRAKGLEAPVVILADPAKSGRHSPQKHISREEQESRGYYLFKEGYHQTLGQPPEWEKYQELESLENDAEEERLLYVAATRAKNMLLVSSSAKKPDKSPWHRILKPETAELDLDFYRENLNQKNEISREISIAELETFKQNNQDWADSLAENTYQLKTATDYNKKELYQHLNAENKNGMNFGNAAHKLMEYLIEEIKRKPEASKIYLKKYIDQYLKLIVNKYELKEDDQLSLQKMINDFLESELFQKLQTAEKAETELAFYLKIDESTYLNGIIDLAFKLENKWTIIDFKTGRPENKEDKLTKEKAYQPQLDVYRRAWKQIQGRKPDETKLYWLD</sequence>
<dbReference type="InterPro" id="IPR000212">
    <property type="entry name" value="DNA_helicase_UvrD/REP"/>
</dbReference>
<dbReference type="InParanoid" id="M5DZV7"/>
<dbReference type="EMBL" id="CAUI01000005">
    <property type="protein sequence ID" value="CCU78689.1"/>
    <property type="molecule type" value="Genomic_DNA"/>
</dbReference>
<dbReference type="GO" id="GO:0043138">
    <property type="term" value="F:3'-5' DNA helicase activity"/>
    <property type="evidence" value="ECO:0007669"/>
    <property type="project" value="UniProtKB-EC"/>
</dbReference>
<keyword evidence="18" id="KW-1185">Reference proteome</keyword>
<evidence type="ECO:0000256" key="8">
    <source>
        <dbReference type="ARBA" id="ARBA00023125"/>
    </source>
</evidence>
<keyword evidence="8" id="KW-0238">DNA-binding</keyword>
<name>M5DZV7_9FIRM</name>
<dbReference type="Proteomes" id="UP000012063">
    <property type="component" value="Unassembled WGS sequence"/>
</dbReference>
<dbReference type="AlphaFoldDB" id="M5DZV7"/>
<dbReference type="PANTHER" id="PTHR11070:SF67">
    <property type="entry name" value="DNA 3'-5' HELICASE"/>
    <property type="match status" value="1"/>
</dbReference>
<dbReference type="SUPFAM" id="SSF52540">
    <property type="entry name" value="P-loop containing nucleoside triphosphate hydrolases"/>
    <property type="match status" value="1"/>
</dbReference>
<dbReference type="PANTHER" id="PTHR11070">
    <property type="entry name" value="UVRD / RECB / PCRA DNA HELICASE FAMILY MEMBER"/>
    <property type="match status" value="1"/>
</dbReference>
<evidence type="ECO:0000313" key="18">
    <source>
        <dbReference type="Proteomes" id="UP000012063"/>
    </source>
</evidence>
<organism evidence="17 18">
    <name type="scientific">Halanaerobium saccharolyticum subsp. saccharolyticum DSM 6643</name>
    <dbReference type="NCBI Taxonomy" id="1293054"/>
    <lineage>
        <taxon>Bacteria</taxon>
        <taxon>Bacillati</taxon>
        <taxon>Bacillota</taxon>
        <taxon>Clostridia</taxon>
        <taxon>Halanaerobiales</taxon>
        <taxon>Halanaerobiaceae</taxon>
        <taxon>Halanaerobium</taxon>
    </lineage>
</organism>
<dbReference type="Gene3D" id="3.40.50.300">
    <property type="entry name" value="P-loop containing nucleotide triphosphate hydrolases"/>
    <property type="match status" value="4"/>
</dbReference>
<dbReference type="STRING" id="1293054.HSACCH_00828"/>
<dbReference type="InterPro" id="IPR027417">
    <property type="entry name" value="P-loop_NTPase"/>
</dbReference>
<dbReference type="GO" id="GO:0004527">
    <property type="term" value="F:exonuclease activity"/>
    <property type="evidence" value="ECO:0007669"/>
    <property type="project" value="UniProtKB-KW"/>
</dbReference>
<proteinExistence type="predicted"/>
<dbReference type="InterPro" id="IPR011604">
    <property type="entry name" value="PDDEXK-like_dom_sf"/>
</dbReference>
<evidence type="ECO:0000256" key="14">
    <source>
        <dbReference type="PROSITE-ProRule" id="PRU00560"/>
    </source>
</evidence>
<evidence type="ECO:0000256" key="3">
    <source>
        <dbReference type="ARBA" id="ARBA00022763"/>
    </source>
</evidence>
<evidence type="ECO:0000256" key="11">
    <source>
        <dbReference type="ARBA" id="ARBA00034617"/>
    </source>
</evidence>
<protein>
    <recommendedName>
        <fullName evidence="12">DNA 3'-5' helicase</fullName>
        <ecNumber evidence="12">5.6.2.4</ecNumber>
    </recommendedName>
</protein>
<keyword evidence="2 14" id="KW-0547">Nucleotide-binding</keyword>
<keyword evidence="6" id="KW-0269">Exonuclease</keyword>
<dbReference type="eggNOG" id="COG1074">
    <property type="taxonomic scope" value="Bacteria"/>
</dbReference>
<evidence type="ECO:0000256" key="13">
    <source>
        <dbReference type="ARBA" id="ARBA00048988"/>
    </source>
</evidence>
<dbReference type="InterPro" id="IPR038726">
    <property type="entry name" value="PDDEXK_AddAB-type"/>
</dbReference>
<dbReference type="InterPro" id="IPR014016">
    <property type="entry name" value="UvrD-like_ATP-bd"/>
</dbReference>
<evidence type="ECO:0000259" key="15">
    <source>
        <dbReference type="PROSITE" id="PS51198"/>
    </source>
</evidence>
<reference evidence="18" key="1">
    <citation type="journal article" date="2013" name="Genome Announc.">
        <title>Genome Sequence of Halanaerobium saccharolyticum subsp. saccharolyticum Strain DSM 6643T, a Halophilic Hydrogen-Producing Bacterium.</title>
        <authorList>
            <person name="Kivisto A."/>
            <person name="Larjo A."/>
            <person name="Ciranna A."/>
            <person name="Santala V."/>
            <person name="Roos C."/>
            <person name="Karp M."/>
        </authorList>
    </citation>
    <scope>NUCLEOTIDE SEQUENCE [LARGE SCALE GENOMIC DNA]</scope>
    <source>
        <strain evidence="18">DSM 6643</strain>
    </source>
</reference>
<dbReference type="GO" id="GO:0000725">
    <property type="term" value="P:recombinational repair"/>
    <property type="evidence" value="ECO:0007669"/>
    <property type="project" value="TreeGrafter"/>
</dbReference>
<evidence type="ECO:0000256" key="10">
    <source>
        <dbReference type="ARBA" id="ARBA00023235"/>
    </source>
</evidence>
<comment type="catalytic activity">
    <reaction evidence="13">
        <text>ATP + H2O = ADP + phosphate + H(+)</text>
        <dbReference type="Rhea" id="RHEA:13065"/>
        <dbReference type="ChEBI" id="CHEBI:15377"/>
        <dbReference type="ChEBI" id="CHEBI:15378"/>
        <dbReference type="ChEBI" id="CHEBI:30616"/>
        <dbReference type="ChEBI" id="CHEBI:43474"/>
        <dbReference type="ChEBI" id="CHEBI:456216"/>
        <dbReference type="EC" id="5.6.2.4"/>
    </reaction>
</comment>
<comment type="caution">
    <text evidence="17">The sequence shown here is derived from an EMBL/GenBank/DDBJ whole genome shotgun (WGS) entry which is preliminary data.</text>
</comment>
<evidence type="ECO:0000256" key="7">
    <source>
        <dbReference type="ARBA" id="ARBA00022840"/>
    </source>
</evidence>
<keyword evidence="3" id="KW-0227">DNA damage</keyword>
<dbReference type="PROSITE" id="PS51198">
    <property type="entry name" value="UVRD_HELICASE_ATP_BIND"/>
    <property type="match status" value="1"/>
</dbReference>
<keyword evidence="4 14" id="KW-0378">Hydrolase</keyword>
<evidence type="ECO:0000313" key="17">
    <source>
        <dbReference type="EMBL" id="CCU78689.1"/>
    </source>
</evidence>